<evidence type="ECO:0000313" key="2">
    <source>
        <dbReference type="Proteomes" id="UP001602089"/>
    </source>
</evidence>
<sequence>MVRYQAPKYPRGIKLTVIRHTGEPNWEGDYEGTPTEHQIGPCDLKWLSNTEDNTTGEQLQMLAQITAPAGSDVVAADKVRLPDGRIYVIDGDVKVAPNAFTGWASGVRFRIAKDAASGIRR</sequence>
<evidence type="ECO:0008006" key="3">
    <source>
        <dbReference type="Google" id="ProtNLM"/>
    </source>
</evidence>
<keyword evidence="2" id="KW-1185">Reference proteome</keyword>
<accession>A0ABW6TNT9</accession>
<dbReference type="EMBL" id="JBIATK010000012">
    <property type="protein sequence ID" value="MFF4027003.1"/>
    <property type="molecule type" value="Genomic_DNA"/>
</dbReference>
<gene>
    <name evidence="1" type="ORF">ACFYY5_29560</name>
</gene>
<dbReference type="Proteomes" id="UP001602089">
    <property type="component" value="Unassembled WGS sequence"/>
</dbReference>
<organism evidence="1 2">
    <name type="scientific">Nocardia elegans</name>
    <dbReference type="NCBI Taxonomy" id="300029"/>
    <lineage>
        <taxon>Bacteria</taxon>
        <taxon>Bacillati</taxon>
        <taxon>Actinomycetota</taxon>
        <taxon>Actinomycetes</taxon>
        <taxon>Mycobacteriales</taxon>
        <taxon>Nocardiaceae</taxon>
        <taxon>Nocardia</taxon>
    </lineage>
</organism>
<protein>
    <recommendedName>
        <fullName evidence="3">Head-to-tail stopper</fullName>
    </recommendedName>
</protein>
<evidence type="ECO:0000313" key="1">
    <source>
        <dbReference type="EMBL" id="MFF4027003.1"/>
    </source>
</evidence>
<reference evidence="1 2" key="1">
    <citation type="submission" date="2024-10" db="EMBL/GenBank/DDBJ databases">
        <title>The Natural Products Discovery Center: Release of the First 8490 Sequenced Strains for Exploring Actinobacteria Biosynthetic Diversity.</title>
        <authorList>
            <person name="Kalkreuter E."/>
            <person name="Kautsar S.A."/>
            <person name="Yang D."/>
            <person name="Bader C.D."/>
            <person name="Teijaro C.N."/>
            <person name="Fluegel L."/>
            <person name="Davis C.M."/>
            <person name="Simpson J.R."/>
            <person name="Lauterbach L."/>
            <person name="Steele A.D."/>
            <person name="Gui C."/>
            <person name="Meng S."/>
            <person name="Li G."/>
            <person name="Viehrig K."/>
            <person name="Ye F."/>
            <person name="Su P."/>
            <person name="Kiefer A.F."/>
            <person name="Nichols A."/>
            <person name="Cepeda A.J."/>
            <person name="Yan W."/>
            <person name="Fan B."/>
            <person name="Jiang Y."/>
            <person name="Adhikari A."/>
            <person name="Zheng C.-J."/>
            <person name="Schuster L."/>
            <person name="Cowan T.M."/>
            <person name="Smanski M.J."/>
            <person name="Chevrette M.G."/>
            <person name="De Carvalho L.P.S."/>
            <person name="Shen B."/>
        </authorList>
    </citation>
    <scope>NUCLEOTIDE SEQUENCE [LARGE SCALE GENOMIC DNA]</scope>
    <source>
        <strain evidence="1 2">NPDC001867</strain>
    </source>
</reference>
<dbReference type="RefSeq" id="WP_387132142.1">
    <property type="nucleotide sequence ID" value="NZ_JBIATK010000012.1"/>
</dbReference>
<proteinExistence type="predicted"/>
<name>A0ABW6TNT9_9NOCA</name>
<comment type="caution">
    <text evidence="1">The sequence shown here is derived from an EMBL/GenBank/DDBJ whole genome shotgun (WGS) entry which is preliminary data.</text>
</comment>